<dbReference type="SMART" id="SM00091">
    <property type="entry name" value="PAS"/>
    <property type="match status" value="3"/>
</dbReference>
<dbReference type="InterPro" id="IPR035965">
    <property type="entry name" value="PAS-like_dom_sf"/>
</dbReference>
<dbReference type="Pfam" id="PF00072">
    <property type="entry name" value="Response_reg"/>
    <property type="match status" value="1"/>
</dbReference>
<dbReference type="SUPFAM" id="SSF55785">
    <property type="entry name" value="PYP-like sensor domain (PAS domain)"/>
    <property type="match status" value="3"/>
</dbReference>
<dbReference type="SMART" id="SM00448">
    <property type="entry name" value="REC"/>
    <property type="match status" value="1"/>
</dbReference>
<dbReference type="InterPro" id="IPR003594">
    <property type="entry name" value="HATPase_dom"/>
</dbReference>
<dbReference type="GO" id="GO:0006355">
    <property type="term" value="P:regulation of DNA-templated transcription"/>
    <property type="evidence" value="ECO:0007669"/>
    <property type="project" value="InterPro"/>
</dbReference>
<evidence type="ECO:0000313" key="15">
    <source>
        <dbReference type="EMBL" id="SMP61880.1"/>
    </source>
</evidence>
<dbReference type="SMART" id="SM00387">
    <property type="entry name" value="HATPase_c"/>
    <property type="match status" value="2"/>
</dbReference>
<dbReference type="PANTHER" id="PTHR43547">
    <property type="entry name" value="TWO-COMPONENT HISTIDINE KINASE"/>
    <property type="match status" value="1"/>
</dbReference>
<gene>
    <name evidence="15" type="ORF">SAMN06296020_109115</name>
</gene>
<feature type="domain" description="Response regulatory" evidence="12">
    <location>
        <begin position="675"/>
        <end position="792"/>
    </location>
</feature>
<comment type="function">
    <text evidence="8">May play the central regulatory role in sporulation. It may be an element of the effector pathway responsible for the activation of sporulation genes in response to nutritional stress. Spo0A may act in concert with spo0H (a sigma factor) to control the expression of some genes that are critical to the sporulation process.</text>
</comment>
<organism evidence="15 16">
    <name type="scientific">Anoxynatronum buryatiense</name>
    <dbReference type="NCBI Taxonomy" id="489973"/>
    <lineage>
        <taxon>Bacteria</taxon>
        <taxon>Bacillati</taxon>
        <taxon>Bacillota</taxon>
        <taxon>Clostridia</taxon>
        <taxon>Eubacteriales</taxon>
        <taxon>Clostridiaceae</taxon>
        <taxon>Anoxynatronum</taxon>
    </lineage>
</organism>
<dbReference type="InterPro" id="IPR005467">
    <property type="entry name" value="His_kinase_dom"/>
</dbReference>
<dbReference type="InterPro" id="IPR004358">
    <property type="entry name" value="Sig_transdc_His_kin-like_C"/>
</dbReference>
<dbReference type="CDD" id="cd16922">
    <property type="entry name" value="HATPase_EvgS-ArcB-TorS-like"/>
    <property type="match status" value="1"/>
</dbReference>
<dbReference type="InterPro" id="IPR011006">
    <property type="entry name" value="CheY-like_superfamily"/>
</dbReference>
<dbReference type="InterPro" id="IPR003661">
    <property type="entry name" value="HisK_dim/P_dom"/>
</dbReference>
<comment type="similarity">
    <text evidence="2">In the N-terminal section; belongs to the phytochrome family.</text>
</comment>
<dbReference type="PANTHER" id="PTHR43547:SF2">
    <property type="entry name" value="HYBRID SIGNAL TRANSDUCTION HISTIDINE KINASE C"/>
    <property type="match status" value="1"/>
</dbReference>
<dbReference type="InterPro" id="IPR013655">
    <property type="entry name" value="PAS_fold_3"/>
</dbReference>
<dbReference type="Proteomes" id="UP001158066">
    <property type="component" value="Unassembled WGS sequence"/>
</dbReference>
<dbReference type="EC" id="2.7.13.3" evidence="3"/>
<dbReference type="CDD" id="cd00130">
    <property type="entry name" value="PAS"/>
    <property type="match status" value="2"/>
</dbReference>
<dbReference type="PROSITE" id="PS50113">
    <property type="entry name" value="PAC"/>
    <property type="match status" value="2"/>
</dbReference>
<dbReference type="Gene3D" id="1.10.287.130">
    <property type="match status" value="1"/>
</dbReference>
<protein>
    <recommendedName>
        <fullName evidence="9">Circadian input-output histidine kinase CikA</fullName>
        <ecNumber evidence="3">2.7.13.3</ecNumber>
    </recommendedName>
    <alternativeName>
        <fullName evidence="4">Stage 0 sporulation protein A homolog</fullName>
    </alternativeName>
</protein>
<dbReference type="Pfam" id="PF00512">
    <property type="entry name" value="HisKA"/>
    <property type="match status" value="1"/>
</dbReference>
<feature type="modified residue" description="4-aspartylphosphate" evidence="10">
    <location>
        <position position="725"/>
    </location>
</feature>
<evidence type="ECO:0000259" key="11">
    <source>
        <dbReference type="PROSITE" id="PS50109"/>
    </source>
</evidence>
<dbReference type="AlphaFoldDB" id="A0AA46AJI8"/>
<accession>A0AA46AJI8</accession>
<evidence type="ECO:0000256" key="2">
    <source>
        <dbReference type="ARBA" id="ARBA00006402"/>
    </source>
</evidence>
<evidence type="ECO:0000256" key="1">
    <source>
        <dbReference type="ARBA" id="ARBA00000085"/>
    </source>
</evidence>
<dbReference type="InterPro" id="IPR000700">
    <property type="entry name" value="PAS-assoc_C"/>
</dbReference>
<dbReference type="GO" id="GO:0000155">
    <property type="term" value="F:phosphorelay sensor kinase activity"/>
    <property type="evidence" value="ECO:0007669"/>
    <property type="project" value="InterPro"/>
</dbReference>
<keyword evidence="16" id="KW-1185">Reference proteome</keyword>
<dbReference type="Pfam" id="PF02518">
    <property type="entry name" value="HATPase_c"/>
    <property type="match status" value="2"/>
</dbReference>
<dbReference type="RefSeq" id="WP_283409768.1">
    <property type="nucleotide sequence ID" value="NZ_FXUF01000009.1"/>
</dbReference>
<dbReference type="InterPro" id="IPR013767">
    <property type="entry name" value="PAS_fold"/>
</dbReference>
<dbReference type="InterPro" id="IPR000014">
    <property type="entry name" value="PAS"/>
</dbReference>
<evidence type="ECO:0000256" key="3">
    <source>
        <dbReference type="ARBA" id="ARBA00012438"/>
    </source>
</evidence>
<dbReference type="SUPFAM" id="SSF52172">
    <property type="entry name" value="CheY-like"/>
    <property type="match status" value="1"/>
</dbReference>
<evidence type="ECO:0000259" key="13">
    <source>
        <dbReference type="PROSITE" id="PS50112"/>
    </source>
</evidence>
<dbReference type="Gene3D" id="3.40.50.2300">
    <property type="match status" value="1"/>
</dbReference>
<dbReference type="Pfam" id="PF06580">
    <property type="entry name" value="His_kinase"/>
    <property type="match status" value="1"/>
</dbReference>
<dbReference type="FunFam" id="3.30.565.10:FF:000010">
    <property type="entry name" value="Sensor histidine kinase RcsC"/>
    <property type="match status" value="1"/>
</dbReference>
<proteinExistence type="inferred from homology"/>
<evidence type="ECO:0000256" key="5">
    <source>
        <dbReference type="ARBA" id="ARBA00022553"/>
    </source>
</evidence>
<evidence type="ECO:0000256" key="10">
    <source>
        <dbReference type="PROSITE-ProRule" id="PRU00169"/>
    </source>
</evidence>
<feature type="domain" description="Histidine kinase" evidence="11">
    <location>
        <begin position="412"/>
        <end position="630"/>
    </location>
</feature>
<dbReference type="Pfam" id="PF08447">
    <property type="entry name" value="PAS_3"/>
    <property type="match status" value="2"/>
</dbReference>
<dbReference type="InterPro" id="IPR010559">
    <property type="entry name" value="Sig_transdc_His_kin_internal"/>
</dbReference>
<name>A0AA46AJI8_9CLOT</name>
<evidence type="ECO:0000259" key="14">
    <source>
        <dbReference type="PROSITE" id="PS50113"/>
    </source>
</evidence>
<dbReference type="InterPro" id="IPR036097">
    <property type="entry name" value="HisK_dim/P_sf"/>
</dbReference>
<dbReference type="PRINTS" id="PR00344">
    <property type="entry name" value="BCTRLSENSOR"/>
</dbReference>
<comment type="catalytic activity">
    <reaction evidence="1">
        <text>ATP + protein L-histidine = ADP + protein N-phospho-L-histidine.</text>
        <dbReference type="EC" id="2.7.13.3"/>
    </reaction>
</comment>
<evidence type="ECO:0000256" key="7">
    <source>
        <dbReference type="ARBA" id="ARBA00023012"/>
    </source>
</evidence>
<evidence type="ECO:0000259" key="12">
    <source>
        <dbReference type="PROSITE" id="PS50110"/>
    </source>
</evidence>
<evidence type="ECO:0000313" key="16">
    <source>
        <dbReference type="Proteomes" id="UP001158066"/>
    </source>
</evidence>
<reference evidence="15" key="1">
    <citation type="submission" date="2017-05" db="EMBL/GenBank/DDBJ databases">
        <authorList>
            <person name="Varghese N."/>
            <person name="Submissions S."/>
        </authorList>
    </citation>
    <scope>NUCLEOTIDE SEQUENCE</scope>
    <source>
        <strain evidence="15">Su22</strain>
    </source>
</reference>
<feature type="domain" description="PAC" evidence="14">
    <location>
        <begin position="211"/>
        <end position="264"/>
    </location>
</feature>
<comment type="caution">
    <text evidence="15">The sequence shown here is derived from an EMBL/GenBank/DDBJ whole genome shotgun (WGS) entry which is preliminary data.</text>
</comment>
<dbReference type="PROSITE" id="PS50109">
    <property type="entry name" value="HIS_KIN"/>
    <property type="match status" value="1"/>
</dbReference>
<evidence type="ECO:0000256" key="4">
    <source>
        <dbReference type="ARBA" id="ARBA00018672"/>
    </source>
</evidence>
<dbReference type="Gene3D" id="3.30.450.20">
    <property type="entry name" value="PAS domain"/>
    <property type="match status" value="3"/>
</dbReference>
<feature type="domain" description="PAC" evidence="14">
    <location>
        <begin position="349"/>
        <end position="401"/>
    </location>
</feature>
<feature type="domain" description="PAS" evidence="13">
    <location>
        <begin position="135"/>
        <end position="201"/>
    </location>
</feature>
<dbReference type="EMBL" id="FXUF01000009">
    <property type="protein sequence ID" value="SMP61880.1"/>
    <property type="molecule type" value="Genomic_DNA"/>
</dbReference>
<dbReference type="SMART" id="SM00086">
    <property type="entry name" value="PAC"/>
    <property type="match status" value="3"/>
</dbReference>
<keyword evidence="6" id="KW-0808">Transferase</keyword>
<dbReference type="PROSITE" id="PS50110">
    <property type="entry name" value="RESPONSE_REGULATORY"/>
    <property type="match status" value="1"/>
</dbReference>
<sequence length="999" mass="113045">MNASQQIHQLKEELNKYRLMFQHAPLGMFHLNRQGVVTDCNDQLGVIVGAPREKVLGINALTLENDAYVSAVRQALAGNMASFEGEYTSVAGGKKRFLRVLFAPTGEPQKGSWEVVAIVEDITEKQQAARELKASEERFQIALENSGDGVWDWDLKSDDTDVTDNWLERLGYQRHEVDLSLNGFLTFVHADDREKIVEQFQCFSTGKAPQFSVLFRMRCRDGTFRWFSSIGKPVEWSETGEPMRAIGTHRDVTAQQEAIEALKISEHSKSVFLSNLPGMAYRCEYLQDMWQMTYISEGCFDLTGYPAHMLKGTNQSLKELILPRGIILPEYREKLWEKWLQMMREKKAFRSEYPIVTAEGETKWVWEQGRVILDDIGRVSALECFVTDITERREAEEKNRRLDKLKDEFLANTSHELRTPLNGIISIVESLLKGIGGPMTPDQRQNLMLVRLSARRLAALVNDILDFSRIRHHDLRLHLRPVDLHSSIRLVMDLFRHQAEHRGIQLVNQISPHSRMVLADENRLSQIFFNLIGNALRYTEKGSITVSGEQQDDMVKLTVADTGIGIPEERQDNLFEYYEQAGFSPEREYTGAGLGLPITRQLVELHGGTIQVRSAVGQGTTFTFTLPLARLQGSQERLEQAVDHAALTGQENMTDFYVEPLIGSETNLIQQGEFTVLVVDDEPVNRQSLMNILALRKMSVVAAESGHRALELLKGPEIPDLCIIDIMMPLMNGYELCQKIRERFTSFELPVIFLTARYGETELNQGFKVGGNDFLHKPFEESELLARVETLLHLKKSVEKAMAAEIAFLQAQIKPHFLYNALNTIAAYCEVESEKAGRLILSLSTYLRGSLAFDNLQQTITLEQELQLTKAYAEIEQARFPQVAVTYQIEESVCLRLPPLVIQPLVENAIRHGICPRREGGEVSVKVMAQESGYLVEVSDNGVGADIRVLHQAMNQSLCGKSVGLCNIQTRLNRLYGQGLQVSSQPEKGTCIRFLIPRQ</sequence>
<dbReference type="InterPro" id="IPR036890">
    <property type="entry name" value="HATPase_C_sf"/>
</dbReference>
<keyword evidence="6" id="KW-0418">Kinase</keyword>
<dbReference type="SMART" id="SM00388">
    <property type="entry name" value="HisKA"/>
    <property type="match status" value="1"/>
</dbReference>
<evidence type="ECO:0000256" key="8">
    <source>
        <dbReference type="ARBA" id="ARBA00024867"/>
    </source>
</evidence>
<dbReference type="Pfam" id="PF00989">
    <property type="entry name" value="PAS"/>
    <property type="match status" value="1"/>
</dbReference>
<dbReference type="PROSITE" id="PS50112">
    <property type="entry name" value="PAS"/>
    <property type="match status" value="1"/>
</dbReference>
<dbReference type="CDD" id="cd00082">
    <property type="entry name" value="HisKA"/>
    <property type="match status" value="1"/>
</dbReference>
<dbReference type="GO" id="GO:0016020">
    <property type="term" value="C:membrane"/>
    <property type="evidence" value="ECO:0007669"/>
    <property type="project" value="InterPro"/>
</dbReference>
<dbReference type="SUPFAM" id="SSF55874">
    <property type="entry name" value="ATPase domain of HSP90 chaperone/DNA topoisomerase II/histidine kinase"/>
    <property type="match status" value="2"/>
</dbReference>
<dbReference type="SUPFAM" id="SSF47384">
    <property type="entry name" value="Homodimeric domain of signal transducing histidine kinase"/>
    <property type="match status" value="1"/>
</dbReference>
<dbReference type="Gene3D" id="3.30.565.10">
    <property type="entry name" value="Histidine kinase-like ATPase, C-terminal domain"/>
    <property type="match status" value="2"/>
</dbReference>
<keyword evidence="5 10" id="KW-0597">Phosphoprotein</keyword>
<evidence type="ECO:0000256" key="9">
    <source>
        <dbReference type="ARBA" id="ARBA00074306"/>
    </source>
</evidence>
<dbReference type="InterPro" id="IPR001789">
    <property type="entry name" value="Sig_transdc_resp-reg_receiver"/>
</dbReference>
<evidence type="ECO:0000256" key="6">
    <source>
        <dbReference type="ARBA" id="ARBA00022777"/>
    </source>
</evidence>
<dbReference type="InterPro" id="IPR001610">
    <property type="entry name" value="PAC"/>
</dbReference>
<dbReference type="NCBIfam" id="TIGR00229">
    <property type="entry name" value="sensory_box"/>
    <property type="match status" value="3"/>
</dbReference>
<keyword evidence="7" id="KW-0902">Two-component regulatory system</keyword>